<feature type="transmembrane region" description="Helical" evidence="1">
    <location>
        <begin position="515"/>
        <end position="538"/>
    </location>
</feature>
<evidence type="ECO:0000313" key="3">
    <source>
        <dbReference type="Proteomes" id="UP001187471"/>
    </source>
</evidence>
<dbReference type="EMBL" id="JAVXUO010001690">
    <property type="protein sequence ID" value="KAK2980033.1"/>
    <property type="molecule type" value="Genomic_DNA"/>
</dbReference>
<gene>
    <name evidence="2" type="ORF">RJ640_020059</name>
</gene>
<evidence type="ECO:0000256" key="1">
    <source>
        <dbReference type="SAM" id="Phobius"/>
    </source>
</evidence>
<dbReference type="Pfam" id="PF03140">
    <property type="entry name" value="DUF247"/>
    <property type="match status" value="1"/>
</dbReference>
<reference evidence="2" key="1">
    <citation type="submission" date="2022-12" db="EMBL/GenBank/DDBJ databases">
        <title>Draft genome assemblies for two species of Escallonia (Escalloniales).</title>
        <authorList>
            <person name="Chanderbali A."/>
            <person name="Dervinis C."/>
            <person name="Anghel I."/>
            <person name="Soltis D."/>
            <person name="Soltis P."/>
            <person name="Zapata F."/>
        </authorList>
    </citation>
    <scope>NUCLEOTIDE SEQUENCE</scope>
    <source>
        <strain evidence="2">UCBG92.1500</strain>
        <tissue evidence="2">Leaf</tissue>
    </source>
</reference>
<keyword evidence="1" id="KW-1133">Transmembrane helix</keyword>
<sequence length="542" mass="62715">MAAETKHLCMGGDALQGSEMEYERMPSEIREKTRQTVVEMIGKEIAEFKAQLSAKKFEPCIYRVPDKLYQVKKPAYTPRVVSIGPIHRRQKDQDMEEIKVNYMHRLFKRTRKSSSRLEDDDVFIHKCVAALVEKLPEARSCYNEVSSLPDPLFAKMMLTDGAFIIELLWTSRKRYKKSNDPIFGNTLKFHNIRHDLLLLENQIPFFVLEDLFNLTVKEMQKDGGPSLSDFILEFFGNLMFSKRRLRKQDDGTPLHILGLLHTCYLPCRKDGLGDDPSRASDLEAGLGEDIDSESWSTGWLSWLCGTTGTTFTTQPYHPIMKHSATELASAGVNFKPREAEDLDVEFNTSCWFHWFCSPWTSDIPPCCIYNRSRSSFCFLSWFFLLCGKTRFAVTPLCIEDSTESFLRNLIAFEQCMPGIQTYFTSYAFLMYTLIDDEDDVELLEKAGVLRENLGARQNTLKLFKNLCKEVVLADFSFFAQWKEVHKYCNSYSHKNLARVRRNCAALRSYYFSNRWAFISVIAAFTLFTLQVIQTIYTIRSSY</sequence>
<protein>
    <submittedName>
        <fullName evidence="2">Uncharacterized protein</fullName>
    </submittedName>
</protein>
<evidence type="ECO:0000313" key="2">
    <source>
        <dbReference type="EMBL" id="KAK2980033.1"/>
    </source>
</evidence>
<proteinExistence type="predicted"/>
<keyword evidence="1" id="KW-0472">Membrane</keyword>
<dbReference type="Proteomes" id="UP001187471">
    <property type="component" value="Unassembled WGS sequence"/>
</dbReference>
<accession>A0AA88R674</accession>
<organism evidence="2 3">
    <name type="scientific">Escallonia rubra</name>
    <dbReference type="NCBI Taxonomy" id="112253"/>
    <lineage>
        <taxon>Eukaryota</taxon>
        <taxon>Viridiplantae</taxon>
        <taxon>Streptophyta</taxon>
        <taxon>Embryophyta</taxon>
        <taxon>Tracheophyta</taxon>
        <taxon>Spermatophyta</taxon>
        <taxon>Magnoliopsida</taxon>
        <taxon>eudicotyledons</taxon>
        <taxon>Gunneridae</taxon>
        <taxon>Pentapetalae</taxon>
        <taxon>asterids</taxon>
        <taxon>campanulids</taxon>
        <taxon>Escalloniales</taxon>
        <taxon>Escalloniaceae</taxon>
        <taxon>Escallonia</taxon>
    </lineage>
</organism>
<keyword evidence="3" id="KW-1185">Reference proteome</keyword>
<dbReference type="PANTHER" id="PTHR31170:SF25">
    <property type="entry name" value="BNAA09G04570D PROTEIN"/>
    <property type="match status" value="1"/>
</dbReference>
<name>A0AA88R674_9ASTE</name>
<comment type="caution">
    <text evidence="2">The sequence shown here is derived from an EMBL/GenBank/DDBJ whole genome shotgun (WGS) entry which is preliminary data.</text>
</comment>
<dbReference type="InterPro" id="IPR004158">
    <property type="entry name" value="DUF247_pln"/>
</dbReference>
<dbReference type="AlphaFoldDB" id="A0AA88R674"/>
<dbReference type="PANTHER" id="PTHR31170">
    <property type="entry name" value="BNAC04G53230D PROTEIN"/>
    <property type="match status" value="1"/>
</dbReference>
<keyword evidence="1" id="KW-0812">Transmembrane</keyword>